<feature type="chain" id="PRO_5015482930" evidence="2">
    <location>
        <begin position="26"/>
        <end position="302"/>
    </location>
</feature>
<evidence type="ECO:0000313" key="3">
    <source>
        <dbReference type="EMBL" id="PTQ79403.1"/>
    </source>
</evidence>
<proteinExistence type="predicted"/>
<accession>A0A2T5I6F1</accession>
<protein>
    <submittedName>
        <fullName evidence="3">Uncharacterized protein</fullName>
    </submittedName>
</protein>
<keyword evidence="2" id="KW-0732">Signal</keyword>
<comment type="caution">
    <text evidence="3">The sequence shown here is derived from an EMBL/GenBank/DDBJ whole genome shotgun (WGS) entry which is preliminary data.</text>
</comment>
<organism evidence="3 4">
    <name type="scientific">Nitrosospira multiformis</name>
    <dbReference type="NCBI Taxonomy" id="1231"/>
    <lineage>
        <taxon>Bacteria</taxon>
        <taxon>Pseudomonadati</taxon>
        <taxon>Pseudomonadota</taxon>
        <taxon>Betaproteobacteria</taxon>
        <taxon>Nitrosomonadales</taxon>
        <taxon>Nitrosomonadaceae</taxon>
        <taxon>Nitrosospira</taxon>
    </lineage>
</organism>
<sequence>MGCQRITIIWMGILLLASSAGSVTAGQTKKVVEIAALDSPSGPPPCGQDGVCNAVACAQDPDCPKKLPGKSSSTSPTPDRGVQHLLNKPVPTSTSGKTPTNKTLAKAASANGAIYGVTIGEDSDDPCYMEIKYRDVATREAQSSLKFSECAGHKVGDQLTPSLPSGAFVTGVQICMNSARNKMKGIALIGNYDACILGAETVTVAVPPCTQGSSGGSEFNICDPDAPAFKTVSCDRSLTSFVKRPHCPGSKREPPDEDWEKEISCPAGMLATGMTLRTIDGSGDRKMIDGVALVCDTLVPAR</sequence>
<dbReference type="Proteomes" id="UP000244152">
    <property type="component" value="Unassembled WGS sequence"/>
</dbReference>
<feature type="signal peptide" evidence="2">
    <location>
        <begin position="1"/>
        <end position="25"/>
    </location>
</feature>
<dbReference type="AlphaFoldDB" id="A0A2T5I6F1"/>
<evidence type="ECO:0000256" key="1">
    <source>
        <dbReference type="SAM" id="MobiDB-lite"/>
    </source>
</evidence>
<dbReference type="EMBL" id="QAOK01000028">
    <property type="protein sequence ID" value="PTQ79403.1"/>
    <property type="molecule type" value="Genomic_DNA"/>
</dbReference>
<dbReference type="RefSeq" id="WP_107763024.1">
    <property type="nucleotide sequence ID" value="NZ_QAOK01000028.1"/>
</dbReference>
<gene>
    <name evidence="3" type="ORF">C8R21_12812</name>
</gene>
<reference evidence="3 4" key="1">
    <citation type="submission" date="2018-04" db="EMBL/GenBank/DDBJ databases">
        <title>Active sludge and wastewater microbial communities from Klosterneuburg, Austria.</title>
        <authorList>
            <person name="Wagner M."/>
        </authorList>
    </citation>
    <scope>NUCLEOTIDE SEQUENCE [LARGE SCALE GENOMIC DNA]</scope>
    <source>
        <strain evidence="3 4">Nl12</strain>
    </source>
</reference>
<name>A0A2T5I6F1_9PROT</name>
<evidence type="ECO:0000256" key="2">
    <source>
        <dbReference type="SAM" id="SignalP"/>
    </source>
</evidence>
<evidence type="ECO:0000313" key="4">
    <source>
        <dbReference type="Proteomes" id="UP000244152"/>
    </source>
</evidence>
<feature type="region of interest" description="Disordered" evidence="1">
    <location>
        <begin position="65"/>
        <end position="101"/>
    </location>
</feature>
<feature type="compositionally biased region" description="Polar residues" evidence="1">
    <location>
        <begin position="90"/>
        <end position="101"/>
    </location>
</feature>